<dbReference type="HOGENOM" id="CLU_1641497_0_0_5"/>
<name>A4WRB9_CERS5</name>
<dbReference type="EMBL" id="CP000661">
    <property type="protein sequence ID" value="ABP69933.1"/>
    <property type="molecule type" value="Genomic_DNA"/>
</dbReference>
<accession>A4WRB9</accession>
<reference evidence="1" key="1">
    <citation type="submission" date="2007-04" db="EMBL/GenBank/DDBJ databases">
        <title>Complete sequence of chromosome of Rhodobacter sphaeroides ATCC 17025.</title>
        <authorList>
            <consortium name="US DOE Joint Genome Institute"/>
            <person name="Copeland A."/>
            <person name="Lucas S."/>
            <person name="Lapidus A."/>
            <person name="Barry K."/>
            <person name="Detter J.C."/>
            <person name="Glavina del Rio T."/>
            <person name="Hammon N."/>
            <person name="Israni S."/>
            <person name="Dalin E."/>
            <person name="Tice H."/>
            <person name="Pitluck S."/>
            <person name="Chertkov O."/>
            <person name="Brettin T."/>
            <person name="Bruce D."/>
            <person name="Han C."/>
            <person name="Schmutz J."/>
            <person name="Larimer F."/>
            <person name="Land M."/>
            <person name="Hauser L."/>
            <person name="Kyrpides N."/>
            <person name="Kim E."/>
            <person name="Richardson P."/>
            <person name="Mackenzie C."/>
            <person name="Choudhary M."/>
            <person name="Donohue T.J."/>
            <person name="Kaplan S."/>
        </authorList>
    </citation>
    <scope>NUCLEOTIDE SEQUENCE [LARGE SCALE GENOMIC DNA]</scope>
    <source>
        <strain evidence="1">ATCC 17025</strain>
    </source>
</reference>
<dbReference type="AlphaFoldDB" id="A4WRB9"/>
<gene>
    <name evidence="1" type="ordered locus">Rsph17025_1032</name>
</gene>
<proteinExistence type="predicted"/>
<dbReference type="KEGG" id="rsq:Rsph17025_1032"/>
<organism evidence="1">
    <name type="scientific">Cereibacter sphaeroides (strain ATCC 17025 / ATH 2.4.3)</name>
    <name type="common">Rhodobacter sphaeroides</name>
    <dbReference type="NCBI Taxonomy" id="349102"/>
    <lineage>
        <taxon>Bacteria</taxon>
        <taxon>Pseudomonadati</taxon>
        <taxon>Pseudomonadota</taxon>
        <taxon>Alphaproteobacteria</taxon>
        <taxon>Rhodobacterales</taxon>
        <taxon>Paracoccaceae</taxon>
        <taxon>Cereibacter</taxon>
    </lineage>
</organism>
<sequence>MVGALVARGGRSHVAHHHIGPAAEPALHLLVRIVGQEIELVDLGPGDRLHLLKIDPQHRALRLVLLLAKRVHPLDGDLTPAAGRAAEVHHPASGLEEAELVVQLEDLVGGPAPEPLLFGADDIGIVQLPFEPERRGQLAPLRRLHPHAQLALSPARCVLGCHL</sequence>
<protein>
    <submittedName>
        <fullName evidence="1">Uncharacterized protein</fullName>
    </submittedName>
</protein>
<evidence type="ECO:0000313" key="1">
    <source>
        <dbReference type="EMBL" id="ABP69933.1"/>
    </source>
</evidence>
<dbReference type="eggNOG" id="ENOG50344D5">
    <property type="taxonomic scope" value="Bacteria"/>
</dbReference>